<dbReference type="Pfam" id="PF13411">
    <property type="entry name" value="MerR_1"/>
    <property type="match status" value="1"/>
</dbReference>
<organism evidence="6 7">
    <name type="scientific">Aureibacter tunicatorum</name>
    <dbReference type="NCBI Taxonomy" id="866807"/>
    <lineage>
        <taxon>Bacteria</taxon>
        <taxon>Pseudomonadati</taxon>
        <taxon>Bacteroidota</taxon>
        <taxon>Cytophagia</taxon>
        <taxon>Cytophagales</taxon>
        <taxon>Persicobacteraceae</taxon>
        <taxon>Aureibacter</taxon>
    </lineage>
</organism>
<dbReference type="PANTHER" id="PTHR30204">
    <property type="entry name" value="REDOX-CYCLING DRUG-SENSING TRANSCRIPTIONAL ACTIVATOR SOXR"/>
    <property type="match status" value="1"/>
</dbReference>
<dbReference type="PANTHER" id="PTHR30204:SF69">
    <property type="entry name" value="MERR-FAMILY TRANSCRIPTIONAL REGULATOR"/>
    <property type="match status" value="1"/>
</dbReference>
<keyword evidence="1" id="KW-0678">Repressor</keyword>
<proteinExistence type="predicted"/>
<evidence type="ECO:0000313" key="7">
    <source>
        <dbReference type="Proteomes" id="UP001185092"/>
    </source>
</evidence>
<protein>
    <submittedName>
        <fullName evidence="6">DNA-binding transcriptional MerR regulator</fullName>
    </submittedName>
</protein>
<dbReference type="Gene3D" id="1.10.1660.10">
    <property type="match status" value="1"/>
</dbReference>
<dbReference type="GO" id="GO:0003700">
    <property type="term" value="F:DNA-binding transcription factor activity"/>
    <property type="evidence" value="ECO:0007669"/>
    <property type="project" value="InterPro"/>
</dbReference>
<evidence type="ECO:0000313" key="6">
    <source>
        <dbReference type="EMBL" id="MDR6241404.1"/>
    </source>
</evidence>
<evidence type="ECO:0000256" key="3">
    <source>
        <dbReference type="ARBA" id="ARBA00023125"/>
    </source>
</evidence>
<keyword evidence="2" id="KW-0805">Transcription regulation</keyword>
<keyword evidence="7" id="KW-1185">Reference proteome</keyword>
<dbReference type="RefSeq" id="WP_309942134.1">
    <property type="nucleotide sequence ID" value="NZ_AP025306.1"/>
</dbReference>
<evidence type="ECO:0000259" key="5">
    <source>
        <dbReference type="PROSITE" id="PS50937"/>
    </source>
</evidence>
<name>A0AAE4BSN4_9BACT</name>
<dbReference type="InterPro" id="IPR047057">
    <property type="entry name" value="MerR_fam"/>
</dbReference>
<reference evidence="6" key="1">
    <citation type="submission" date="2023-07" db="EMBL/GenBank/DDBJ databases">
        <title>Genomic Encyclopedia of Type Strains, Phase IV (KMG-IV): sequencing the most valuable type-strain genomes for metagenomic binning, comparative biology and taxonomic classification.</title>
        <authorList>
            <person name="Goeker M."/>
        </authorList>
    </citation>
    <scope>NUCLEOTIDE SEQUENCE</scope>
    <source>
        <strain evidence="6">DSM 26174</strain>
    </source>
</reference>
<dbReference type="AlphaFoldDB" id="A0AAE4BSN4"/>
<gene>
    <name evidence="6" type="ORF">HNQ88_004491</name>
</gene>
<dbReference type="InterPro" id="IPR000551">
    <property type="entry name" value="MerR-type_HTH_dom"/>
</dbReference>
<feature type="domain" description="HTH merR-type" evidence="5">
    <location>
        <begin position="1"/>
        <end position="71"/>
    </location>
</feature>
<dbReference type="PROSITE" id="PS50937">
    <property type="entry name" value="HTH_MERR_2"/>
    <property type="match status" value="1"/>
</dbReference>
<evidence type="ECO:0000256" key="2">
    <source>
        <dbReference type="ARBA" id="ARBA00023015"/>
    </source>
</evidence>
<dbReference type="SMART" id="SM00422">
    <property type="entry name" value="HTH_MERR"/>
    <property type="match status" value="1"/>
</dbReference>
<dbReference type="GO" id="GO:0003677">
    <property type="term" value="F:DNA binding"/>
    <property type="evidence" value="ECO:0007669"/>
    <property type="project" value="UniProtKB-KW"/>
</dbReference>
<dbReference type="InterPro" id="IPR009061">
    <property type="entry name" value="DNA-bd_dom_put_sf"/>
</dbReference>
<dbReference type="SUPFAM" id="SSF46955">
    <property type="entry name" value="Putative DNA-binding domain"/>
    <property type="match status" value="1"/>
</dbReference>
<sequence>MRIGEIAERTKVSRDTIRLYESMGMLIRVTRPNKYNNYKDYGEQNVDRIIFIKFLKKMGLSLKECKSVIDSIQEGTFDKAFERDFLDRKIKELNEQIIGLTELRDMLVKVSESGCDNQDILEMIRKV</sequence>
<evidence type="ECO:0000256" key="4">
    <source>
        <dbReference type="ARBA" id="ARBA00023163"/>
    </source>
</evidence>
<evidence type="ECO:0000256" key="1">
    <source>
        <dbReference type="ARBA" id="ARBA00022491"/>
    </source>
</evidence>
<keyword evidence="4" id="KW-0804">Transcription</keyword>
<accession>A0AAE4BSN4</accession>
<dbReference type="EMBL" id="JAVDQD010000008">
    <property type="protein sequence ID" value="MDR6241404.1"/>
    <property type="molecule type" value="Genomic_DNA"/>
</dbReference>
<comment type="caution">
    <text evidence="6">The sequence shown here is derived from an EMBL/GenBank/DDBJ whole genome shotgun (WGS) entry which is preliminary data.</text>
</comment>
<keyword evidence="3 6" id="KW-0238">DNA-binding</keyword>
<dbReference type="Proteomes" id="UP001185092">
    <property type="component" value="Unassembled WGS sequence"/>
</dbReference>